<name>A0A015K7S9_RHIIW</name>
<dbReference type="InterPro" id="IPR045058">
    <property type="entry name" value="GIMA/IAN/Toc"/>
</dbReference>
<dbReference type="PANTHER" id="PTHR10903">
    <property type="entry name" value="GTPASE, IMAP FAMILY MEMBER-RELATED"/>
    <property type="match status" value="1"/>
</dbReference>
<comment type="caution">
    <text evidence="4">The sequence shown here is derived from an EMBL/GenBank/DDBJ whole genome shotgun (WGS) entry which is preliminary data.</text>
</comment>
<dbReference type="InterPro" id="IPR032675">
    <property type="entry name" value="LRR_dom_sf"/>
</dbReference>
<sequence length="527" mass="59569">MSKKKGQKDQQWFDENYSKEKVIVITGGWRSNFTGSLKVESFKDLESISLKKLKLTSLEISNCTQLNKVDLSEHSKLTSLSVTGCPKLTTFICSSNGLISLEISGCHQLNNITDLSEFTKLKSLYLKGYRNIATLNCSSSSKLDNLSVIDCPKLTTLNYSTNGLTSLEISGCLQLKSVTSLSNAPKLTSLSMIDCPNITKLDCSSSEKLTELKVSDLTELKCSNTSIEILSVNLCPDIKILDCSNNDKLINLDISNGTELEFLDCSNSKLTSLDISNCEFLLKEYEQNSNKSKMFKYPSDLKIIQKRITKNLIIIGRTGSGKSTLSNVLTRSEDFEESDCSNSVTLDFQKKGFEWNGKSFNVIDNVGFYNTHLSVNEVWHKIARSFCSTMPEGISQILLVVDDSRFSAAEVEKIFGLLNSIFENDILDYVTIVRTKFNNFKSKKECDADKKLRNEIINPRRNIVYVNNPPTNIQIIDEEDEEVVIINKKIRERSRKIILDYLYKTCQDNYFKLKPLDQYVSRLPNNQ</sequence>
<dbReference type="InterPro" id="IPR027417">
    <property type="entry name" value="P-loop_NTPase"/>
</dbReference>
<dbReference type="Proteomes" id="UP000022910">
    <property type="component" value="Unassembled WGS sequence"/>
</dbReference>
<gene>
    <name evidence="4" type="ORF">RirG_020740</name>
</gene>
<dbReference type="PROSITE" id="PS51720">
    <property type="entry name" value="G_AIG1"/>
    <property type="match status" value="1"/>
</dbReference>
<dbReference type="Pfam" id="PF04548">
    <property type="entry name" value="AIG1"/>
    <property type="match status" value="1"/>
</dbReference>
<dbReference type="PANTHER" id="PTHR10903:SF184">
    <property type="entry name" value="GTP-BINDING PROTEIN A"/>
    <property type="match status" value="1"/>
</dbReference>
<evidence type="ECO:0000256" key="1">
    <source>
        <dbReference type="ARBA" id="ARBA00022741"/>
    </source>
</evidence>
<dbReference type="HOGENOM" id="CLU_624286_0_0_1"/>
<dbReference type="STRING" id="1432141.A0A015K7S9"/>
<feature type="domain" description="AIG1-type G" evidence="3">
    <location>
        <begin position="307"/>
        <end position="527"/>
    </location>
</feature>
<proteinExistence type="predicted"/>
<dbReference type="Gene3D" id="3.80.10.10">
    <property type="entry name" value="Ribonuclease Inhibitor"/>
    <property type="match status" value="2"/>
</dbReference>
<dbReference type="Gene3D" id="3.40.50.300">
    <property type="entry name" value="P-loop containing nucleotide triphosphate hydrolases"/>
    <property type="match status" value="1"/>
</dbReference>
<organism evidence="4 5">
    <name type="scientific">Rhizophagus irregularis (strain DAOM 197198w)</name>
    <name type="common">Glomus intraradices</name>
    <dbReference type="NCBI Taxonomy" id="1432141"/>
    <lineage>
        <taxon>Eukaryota</taxon>
        <taxon>Fungi</taxon>
        <taxon>Fungi incertae sedis</taxon>
        <taxon>Mucoromycota</taxon>
        <taxon>Glomeromycotina</taxon>
        <taxon>Glomeromycetes</taxon>
        <taxon>Glomerales</taxon>
        <taxon>Glomeraceae</taxon>
        <taxon>Rhizophagus</taxon>
    </lineage>
</organism>
<evidence type="ECO:0000256" key="2">
    <source>
        <dbReference type="ARBA" id="ARBA00023134"/>
    </source>
</evidence>
<keyword evidence="2" id="KW-0342">GTP-binding</keyword>
<dbReference type="SMR" id="A0A015K7S9"/>
<dbReference type="AlphaFoldDB" id="A0A015K7S9"/>
<evidence type="ECO:0000313" key="4">
    <source>
        <dbReference type="EMBL" id="EXX77777.1"/>
    </source>
</evidence>
<keyword evidence="5" id="KW-1185">Reference proteome</keyword>
<dbReference type="EMBL" id="JEMT01010108">
    <property type="protein sequence ID" value="EXX77777.1"/>
    <property type="molecule type" value="Genomic_DNA"/>
</dbReference>
<protein>
    <recommendedName>
        <fullName evidence="3">AIG1-type G domain-containing protein</fullName>
    </recommendedName>
</protein>
<dbReference type="OrthoDB" id="1928346at2759"/>
<reference evidence="4 5" key="1">
    <citation type="submission" date="2014-02" db="EMBL/GenBank/DDBJ databases">
        <title>Single nucleus genome sequencing reveals high similarity among nuclei of an endomycorrhizal fungus.</title>
        <authorList>
            <person name="Lin K."/>
            <person name="Geurts R."/>
            <person name="Zhang Z."/>
            <person name="Limpens E."/>
            <person name="Saunders D.G."/>
            <person name="Mu D."/>
            <person name="Pang E."/>
            <person name="Cao H."/>
            <person name="Cha H."/>
            <person name="Lin T."/>
            <person name="Zhou Q."/>
            <person name="Shang Y."/>
            <person name="Li Y."/>
            <person name="Ivanov S."/>
            <person name="Sharma T."/>
            <person name="Velzen R.V."/>
            <person name="Ruijter N.D."/>
            <person name="Aanen D.K."/>
            <person name="Win J."/>
            <person name="Kamoun S."/>
            <person name="Bisseling T."/>
            <person name="Huang S."/>
        </authorList>
    </citation>
    <scope>NUCLEOTIDE SEQUENCE [LARGE SCALE GENOMIC DNA]</scope>
    <source>
        <strain evidence="5">DAOM197198w</strain>
    </source>
</reference>
<evidence type="ECO:0000313" key="5">
    <source>
        <dbReference type="Proteomes" id="UP000022910"/>
    </source>
</evidence>
<dbReference type="SUPFAM" id="SSF52540">
    <property type="entry name" value="P-loop containing nucleoside triphosphate hydrolases"/>
    <property type="match status" value="1"/>
</dbReference>
<dbReference type="GO" id="GO:0005525">
    <property type="term" value="F:GTP binding"/>
    <property type="evidence" value="ECO:0007669"/>
    <property type="project" value="UniProtKB-KW"/>
</dbReference>
<dbReference type="InterPro" id="IPR006703">
    <property type="entry name" value="G_AIG1"/>
</dbReference>
<keyword evidence="1" id="KW-0547">Nucleotide-binding</keyword>
<accession>A0A015K7S9</accession>
<evidence type="ECO:0000259" key="3">
    <source>
        <dbReference type="PROSITE" id="PS51720"/>
    </source>
</evidence>
<dbReference type="SUPFAM" id="SSF52058">
    <property type="entry name" value="L domain-like"/>
    <property type="match status" value="1"/>
</dbReference>